<dbReference type="InterPro" id="IPR036770">
    <property type="entry name" value="Ankyrin_rpt-contain_sf"/>
</dbReference>
<evidence type="ECO:0000313" key="1">
    <source>
        <dbReference type="EMBL" id="KAK1744941.1"/>
    </source>
</evidence>
<dbReference type="AlphaFoldDB" id="A0AAD9DER4"/>
<dbReference type="EMBL" id="JATAAI010000006">
    <property type="protein sequence ID" value="KAK1744941.1"/>
    <property type="molecule type" value="Genomic_DNA"/>
</dbReference>
<dbReference type="InterPro" id="IPR002110">
    <property type="entry name" value="Ankyrin_rpt"/>
</dbReference>
<dbReference type="SMART" id="SM00248">
    <property type="entry name" value="ANK"/>
    <property type="match status" value="3"/>
</dbReference>
<evidence type="ECO:0000313" key="2">
    <source>
        <dbReference type="Proteomes" id="UP001224775"/>
    </source>
</evidence>
<keyword evidence="2" id="KW-1185">Reference proteome</keyword>
<accession>A0AAD9DER4</accession>
<proteinExistence type="predicted"/>
<protein>
    <submittedName>
        <fullName evidence="1">Uncharacterized protein</fullName>
    </submittedName>
</protein>
<reference evidence="1" key="1">
    <citation type="submission" date="2023-06" db="EMBL/GenBank/DDBJ databases">
        <title>Survivors Of The Sea: Transcriptome response of Skeletonema marinoi to long-term dormancy.</title>
        <authorList>
            <person name="Pinder M.I.M."/>
            <person name="Kourtchenko O."/>
            <person name="Robertson E.K."/>
            <person name="Larsson T."/>
            <person name="Maumus F."/>
            <person name="Osuna-Cruz C.M."/>
            <person name="Vancaester E."/>
            <person name="Stenow R."/>
            <person name="Vandepoele K."/>
            <person name="Ploug H."/>
            <person name="Bruchert V."/>
            <person name="Godhe A."/>
            <person name="Topel M."/>
        </authorList>
    </citation>
    <scope>NUCLEOTIDE SEQUENCE</scope>
    <source>
        <strain evidence="1">R05AC</strain>
    </source>
</reference>
<dbReference type="Proteomes" id="UP001224775">
    <property type="component" value="Unassembled WGS sequence"/>
</dbReference>
<comment type="caution">
    <text evidence="1">The sequence shown here is derived from an EMBL/GenBank/DDBJ whole genome shotgun (WGS) entry which is preliminary data.</text>
</comment>
<dbReference type="Gene3D" id="1.25.40.20">
    <property type="entry name" value="Ankyrin repeat-containing domain"/>
    <property type="match status" value="1"/>
</dbReference>
<gene>
    <name evidence="1" type="ORF">QTG54_004232</name>
</gene>
<sequence length="252" mass="27980">MSSPRRSPRRNRSTKLQGPISHWRNLNHGWRRQYIDFGHCRISKCTNRLQTADAEQLMELRTHGLSFVALAITAGATAAGAMRTSKEHDVIDYINTAADIGLNVNDDVNGESSVELASYHGMHRVLILLLDLGCPLNKAGCRSNAVVAAVRNGQHTALDIILSKRRADASRVIQDAMKAFSDTGFYFSPLMIAIRKGDAASVQLLVSYGLAMMSDFDFVKIRKSIDNVLRDCYASISNVSHWCGTLHWSFQK</sequence>
<dbReference type="SUPFAM" id="SSF48403">
    <property type="entry name" value="Ankyrin repeat"/>
    <property type="match status" value="1"/>
</dbReference>
<name>A0AAD9DER4_9STRA</name>
<organism evidence="1 2">
    <name type="scientific">Skeletonema marinoi</name>
    <dbReference type="NCBI Taxonomy" id="267567"/>
    <lineage>
        <taxon>Eukaryota</taxon>
        <taxon>Sar</taxon>
        <taxon>Stramenopiles</taxon>
        <taxon>Ochrophyta</taxon>
        <taxon>Bacillariophyta</taxon>
        <taxon>Coscinodiscophyceae</taxon>
        <taxon>Thalassiosirophycidae</taxon>
        <taxon>Thalassiosirales</taxon>
        <taxon>Skeletonemataceae</taxon>
        <taxon>Skeletonema</taxon>
        <taxon>Skeletonema marinoi-dohrnii complex</taxon>
    </lineage>
</organism>